<organism evidence="2 3">
    <name type="scientific">Nicotiana attenuata</name>
    <name type="common">Coyote tobacco</name>
    <dbReference type="NCBI Taxonomy" id="49451"/>
    <lineage>
        <taxon>Eukaryota</taxon>
        <taxon>Viridiplantae</taxon>
        <taxon>Streptophyta</taxon>
        <taxon>Embryophyta</taxon>
        <taxon>Tracheophyta</taxon>
        <taxon>Spermatophyta</taxon>
        <taxon>Magnoliopsida</taxon>
        <taxon>eudicotyledons</taxon>
        <taxon>Gunneridae</taxon>
        <taxon>Pentapetalae</taxon>
        <taxon>asterids</taxon>
        <taxon>lamiids</taxon>
        <taxon>Solanales</taxon>
        <taxon>Solanaceae</taxon>
        <taxon>Nicotianoideae</taxon>
        <taxon>Nicotianeae</taxon>
        <taxon>Nicotiana</taxon>
    </lineage>
</organism>
<evidence type="ECO:0000259" key="1">
    <source>
        <dbReference type="Pfam" id="PF22936"/>
    </source>
</evidence>
<dbReference type="Pfam" id="PF22936">
    <property type="entry name" value="Pol_BBD"/>
    <property type="match status" value="1"/>
</dbReference>
<keyword evidence="3" id="KW-1185">Reference proteome</keyword>
<dbReference type="PANTHER" id="PTHR43383">
    <property type="entry name" value="NODULIN 6"/>
    <property type="match status" value="1"/>
</dbReference>
<dbReference type="Gramene" id="OIT19676">
    <property type="protein sequence ID" value="OIT19676"/>
    <property type="gene ID" value="A4A49_58508"/>
</dbReference>
<gene>
    <name evidence="2" type="ORF">A4A49_58508</name>
</gene>
<dbReference type="PANTHER" id="PTHR43383:SF2">
    <property type="entry name" value="AMIDOHYDROLASE 2 FAMILY PROTEIN"/>
    <property type="match status" value="1"/>
</dbReference>
<sequence length="318" mass="34851">METFKETVSREILSSDEIQLLRRLLAKLDSANVATSNHVQSGTAFADNLNSWIVDSGANRHMTGSSKCIQNYSPSLNGDNVKITNGSLTPISGTGSVICAPDIKLSSVPHVSEFPINLLSVSAITKALNCKIEFFPDQCIFQDLQTGKMIGSGESSKEEEMILPSSITGPLDDIVTGESEIGERIQGETIGRLDRPNLKTYSRKNRAEEAIMQSTEAEPSSTGELSTFPNELEPIAPRKGVRSCTIKHPLSKFVSYNSLSSSYRAFALSISFVSTPQNWREVFADPKWKQAMIEEMKALSKNETWELVTSPPDKKLVG</sequence>
<evidence type="ECO:0000313" key="2">
    <source>
        <dbReference type="EMBL" id="OIT19676.1"/>
    </source>
</evidence>
<proteinExistence type="predicted"/>
<name>A0A1J6JT51_NICAT</name>
<evidence type="ECO:0000313" key="3">
    <source>
        <dbReference type="Proteomes" id="UP000187609"/>
    </source>
</evidence>
<dbReference type="AlphaFoldDB" id="A0A1J6JT51"/>
<feature type="domain" description="Retrovirus-related Pol polyprotein from transposon TNT 1-94-like beta-barrel" evidence="1">
    <location>
        <begin position="52"/>
        <end position="126"/>
    </location>
</feature>
<protein>
    <recommendedName>
        <fullName evidence="1">Retrovirus-related Pol polyprotein from transposon TNT 1-94-like beta-barrel domain-containing protein</fullName>
    </recommendedName>
</protein>
<accession>A0A1J6JT51</accession>
<dbReference type="EMBL" id="MJEQ01006448">
    <property type="protein sequence ID" value="OIT19676.1"/>
    <property type="molecule type" value="Genomic_DNA"/>
</dbReference>
<dbReference type="InterPro" id="IPR054722">
    <property type="entry name" value="PolX-like_BBD"/>
</dbReference>
<dbReference type="Proteomes" id="UP000187609">
    <property type="component" value="Unassembled WGS sequence"/>
</dbReference>
<feature type="non-terminal residue" evidence="2">
    <location>
        <position position="318"/>
    </location>
</feature>
<comment type="caution">
    <text evidence="2">The sequence shown here is derived from an EMBL/GenBank/DDBJ whole genome shotgun (WGS) entry which is preliminary data.</text>
</comment>
<reference evidence="2" key="1">
    <citation type="submission" date="2016-11" db="EMBL/GenBank/DDBJ databases">
        <title>The genome of Nicotiana attenuata.</title>
        <authorList>
            <person name="Xu S."/>
            <person name="Brockmoeller T."/>
            <person name="Gaquerel E."/>
            <person name="Navarro A."/>
            <person name="Kuhl H."/>
            <person name="Gase K."/>
            <person name="Ling Z."/>
            <person name="Zhou W."/>
            <person name="Kreitzer C."/>
            <person name="Stanke M."/>
            <person name="Tang H."/>
            <person name="Lyons E."/>
            <person name="Pandey P."/>
            <person name="Pandey S.P."/>
            <person name="Timmermann B."/>
            <person name="Baldwin I.T."/>
        </authorList>
    </citation>
    <scope>NUCLEOTIDE SEQUENCE [LARGE SCALE GENOMIC DNA]</scope>
    <source>
        <strain evidence="2">UT</strain>
    </source>
</reference>